<evidence type="ECO:0008006" key="3">
    <source>
        <dbReference type="Google" id="ProtNLM"/>
    </source>
</evidence>
<protein>
    <recommendedName>
        <fullName evidence="3">FeoC like transcriptional regulator</fullName>
    </recommendedName>
</protein>
<evidence type="ECO:0000313" key="1">
    <source>
        <dbReference type="EMBL" id="AQS36153.1"/>
    </source>
</evidence>
<reference evidence="1 2" key="1">
    <citation type="submission" date="2016-03" db="EMBL/GenBank/DDBJ databases">
        <title>Complete genome sequence of Shewanella psychrophila WP2, a deep sea bacterium isolated from west Pacific sediment.</title>
        <authorList>
            <person name="Xu G."/>
            <person name="Jian H."/>
        </authorList>
    </citation>
    <scope>NUCLEOTIDE SEQUENCE [LARGE SCALE GENOMIC DNA]</scope>
    <source>
        <strain evidence="1 2">WP2</strain>
    </source>
</reference>
<organism evidence="1 2">
    <name type="scientific">Shewanella psychrophila</name>
    <dbReference type="NCBI Taxonomy" id="225848"/>
    <lineage>
        <taxon>Bacteria</taxon>
        <taxon>Pseudomonadati</taxon>
        <taxon>Pseudomonadota</taxon>
        <taxon>Gammaproteobacteria</taxon>
        <taxon>Alteromonadales</taxon>
        <taxon>Shewanellaceae</taxon>
        <taxon>Shewanella</taxon>
    </lineage>
</organism>
<dbReference type="STRING" id="225848.Sps_00964"/>
<dbReference type="RefSeq" id="WP_077751480.1">
    <property type="nucleotide sequence ID" value="NZ_CP014782.1"/>
</dbReference>
<evidence type="ECO:0000313" key="2">
    <source>
        <dbReference type="Proteomes" id="UP000189545"/>
    </source>
</evidence>
<dbReference type="Proteomes" id="UP000189545">
    <property type="component" value="Chromosome"/>
</dbReference>
<accession>A0A1S6HKW9</accession>
<keyword evidence="2" id="KW-1185">Reference proteome</keyword>
<gene>
    <name evidence="1" type="ORF">Sps_00964</name>
</gene>
<dbReference type="OrthoDB" id="6267020at2"/>
<dbReference type="EMBL" id="CP014782">
    <property type="protein sequence ID" value="AQS36153.1"/>
    <property type="molecule type" value="Genomic_DNA"/>
</dbReference>
<dbReference type="AlphaFoldDB" id="A0A1S6HKW9"/>
<sequence length="84" mass="9275">MKSDLLSTAKLKIIKQLQQPDKPESLLQGSGLSPSVFLVATESLWRSGELCGVVDDGCCQNACGQACVSYMDQDRKWSKVKLRR</sequence>
<proteinExistence type="predicted"/>
<name>A0A1S6HKW9_9GAMM</name>
<dbReference type="KEGG" id="spsw:Sps_00964"/>